<evidence type="ECO:0000256" key="11">
    <source>
        <dbReference type="ARBA" id="ARBA00023136"/>
    </source>
</evidence>
<feature type="domain" description="RING-type" evidence="15">
    <location>
        <begin position="498"/>
        <end position="541"/>
    </location>
</feature>
<keyword evidence="9" id="KW-0862">Zinc</keyword>
<dbReference type="Proteomes" id="UP000693970">
    <property type="component" value="Unassembled WGS sequence"/>
</dbReference>
<organism evidence="16 17">
    <name type="scientific">Nitzschia inconspicua</name>
    <dbReference type="NCBI Taxonomy" id="303405"/>
    <lineage>
        <taxon>Eukaryota</taxon>
        <taxon>Sar</taxon>
        <taxon>Stramenopiles</taxon>
        <taxon>Ochrophyta</taxon>
        <taxon>Bacillariophyta</taxon>
        <taxon>Bacillariophyceae</taxon>
        <taxon>Bacillariophycidae</taxon>
        <taxon>Bacillariales</taxon>
        <taxon>Bacillariaceae</taxon>
        <taxon>Nitzschia</taxon>
    </lineage>
</organism>
<evidence type="ECO:0000256" key="3">
    <source>
        <dbReference type="ARBA" id="ARBA00012483"/>
    </source>
</evidence>
<keyword evidence="17" id="KW-1185">Reference proteome</keyword>
<gene>
    <name evidence="16" type="ORF">IV203_006553</name>
</gene>
<evidence type="ECO:0000256" key="13">
    <source>
        <dbReference type="SAM" id="MobiDB-lite"/>
    </source>
</evidence>
<evidence type="ECO:0000256" key="7">
    <source>
        <dbReference type="ARBA" id="ARBA00022771"/>
    </source>
</evidence>
<dbReference type="PANTHER" id="PTHR45977:SF4">
    <property type="entry name" value="RING-TYPE DOMAIN-CONTAINING PROTEIN"/>
    <property type="match status" value="1"/>
</dbReference>
<feature type="compositionally biased region" description="Acidic residues" evidence="13">
    <location>
        <begin position="551"/>
        <end position="561"/>
    </location>
</feature>
<name>A0A9K3KBB8_9STRA</name>
<sequence length="590" mass="66221">MTKNGSFFVLLSILFQSSMCFAYNIVDSEGMVTFFDLTNIGYLGPRTAYTRKAQIVYANEDSNSLRLPPYHRLVVNLMLPPEEYADLCTFPTQLLPNETDATDNNGSESTTSNTISSSGDSRLESLLEDVSLPIGFEFSPVAFLVPLQRNRVDSNNTDTGDCDVLTKIKVALQYQQHVFRDQQLWSVIFYSTHSDDYQGADEQDNLVYSMRIPDDVNSTDIPGLDSLILASISHTTANDIKEEMQRSIDVQYSKQMQESLMVDQGGYFAPYFFLNPGNLDWRYPGSLERGANIPFPGRDGQMNEESGGTHWGNYSFIWFRFVLFAIILCFPLIRCARMWWAAGGRIRFSRNERGWITGLTYQSPATNWLNITNGTNLANGTSTPSRRHKMTKEQVLALPEIKYEGWPENSDNVGRHENGDVVENNLDQEGAVRNVAKIESTAHSIQLQDATSSELVGEEATTSQTVDSLGATQGDDGNHVCSAVEKEARFTTTLSTMCSICIDDFEHGEMVRLLPRCGHAFHTECILPWLTERQSYCPFCKTKVQGAEEGDRGEENEEVAADENNPTQEDVRHETDVENQQPESESRNGV</sequence>
<dbReference type="PROSITE" id="PS50089">
    <property type="entry name" value="ZF_RING_2"/>
    <property type="match status" value="1"/>
</dbReference>
<evidence type="ECO:0000256" key="14">
    <source>
        <dbReference type="SAM" id="SignalP"/>
    </source>
</evidence>
<evidence type="ECO:0000256" key="10">
    <source>
        <dbReference type="ARBA" id="ARBA00022989"/>
    </source>
</evidence>
<evidence type="ECO:0000256" key="9">
    <source>
        <dbReference type="ARBA" id="ARBA00022833"/>
    </source>
</evidence>
<feature type="compositionally biased region" description="Polar residues" evidence="13">
    <location>
        <begin position="578"/>
        <end position="590"/>
    </location>
</feature>
<feature type="region of interest" description="Disordered" evidence="13">
    <location>
        <begin position="98"/>
        <end position="119"/>
    </location>
</feature>
<comment type="subcellular location">
    <subcellularLocation>
        <location evidence="2">Membrane</location>
        <topology evidence="2">Multi-pass membrane protein</topology>
    </subcellularLocation>
</comment>
<feature type="chain" id="PRO_5039892078" description="RING-type E3 ubiquitin transferase" evidence="14">
    <location>
        <begin position="23"/>
        <end position="590"/>
    </location>
</feature>
<protein>
    <recommendedName>
        <fullName evidence="3">RING-type E3 ubiquitin transferase</fullName>
        <ecNumber evidence="3">2.3.2.27</ecNumber>
    </recommendedName>
</protein>
<dbReference type="GO" id="GO:0008270">
    <property type="term" value="F:zinc ion binding"/>
    <property type="evidence" value="ECO:0007669"/>
    <property type="project" value="UniProtKB-KW"/>
</dbReference>
<evidence type="ECO:0000313" key="16">
    <source>
        <dbReference type="EMBL" id="KAG7340149.1"/>
    </source>
</evidence>
<keyword evidence="10" id="KW-1133">Transmembrane helix</keyword>
<feature type="signal peptide" evidence="14">
    <location>
        <begin position="1"/>
        <end position="22"/>
    </location>
</feature>
<keyword evidence="8" id="KW-0833">Ubl conjugation pathway</keyword>
<evidence type="ECO:0000256" key="5">
    <source>
        <dbReference type="ARBA" id="ARBA00022692"/>
    </source>
</evidence>
<reference evidence="16" key="2">
    <citation type="submission" date="2021-04" db="EMBL/GenBank/DDBJ databases">
        <authorList>
            <person name="Podell S."/>
        </authorList>
    </citation>
    <scope>NUCLEOTIDE SEQUENCE</scope>
    <source>
        <strain evidence="16">Hildebrandi</strain>
    </source>
</reference>
<keyword evidence="14" id="KW-0732">Signal</keyword>
<comment type="catalytic activity">
    <reaction evidence="1">
        <text>S-ubiquitinyl-[E2 ubiquitin-conjugating enzyme]-L-cysteine + [acceptor protein]-L-lysine = [E2 ubiquitin-conjugating enzyme]-L-cysteine + N(6)-ubiquitinyl-[acceptor protein]-L-lysine.</text>
        <dbReference type="EC" id="2.3.2.27"/>
    </reaction>
</comment>
<dbReference type="GO" id="GO:0061630">
    <property type="term" value="F:ubiquitin protein ligase activity"/>
    <property type="evidence" value="ECO:0007669"/>
    <property type="project" value="UniProtKB-EC"/>
</dbReference>
<evidence type="ECO:0000259" key="15">
    <source>
        <dbReference type="PROSITE" id="PS50089"/>
    </source>
</evidence>
<evidence type="ECO:0000256" key="12">
    <source>
        <dbReference type="PROSITE-ProRule" id="PRU00175"/>
    </source>
</evidence>
<keyword evidence="11" id="KW-0472">Membrane</keyword>
<keyword evidence="7 12" id="KW-0863">Zinc-finger</keyword>
<dbReference type="AlphaFoldDB" id="A0A9K3KBB8"/>
<proteinExistence type="predicted"/>
<dbReference type="InterPro" id="IPR001841">
    <property type="entry name" value="Znf_RING"/>
</dbReference>
<evidence type="ECO:0000256" key="2">
    <source>
        <dbReference type="ARBA" id="ARBA00004141"/>
    </source>
</evidence>
<keyword evidence="4" id="KW-0808">Transferase</keyword>
<dbReference type="SMART" id="SM00184">
    <property type="entry name" value="RING"/>
    <property type="match status" value="1"/>
</dbReference>
<comment type="caution">
    <text evidence="16">The sequence shown here is derived from an EMBL/GenBank/DDBJ whole genome shotgun (WGS) entry which is preliminary data.</text>
</comment>
<dbReference type="EMBL" id="JAGRRH010000028">
    <property type="protein sequence ID" value="KAG7340149.1"/>
    <property type="molecule type" value="Genomic_DNA"/>
</dbReference>
<dbReference type="Pfam" id="PF13639">
    <property type="entry name" value="zf-RING_2"/>
    <property type="match status" value="1"/>
</dbReference>
<dbReference type="GO" id="GO:0016020">
    <property type="term" value="C:membrane"/>
    <property type="evidence" value="ECO:0007669"/>
    <property type="project" value="UniProtKB-SubCell"/>
</dbReference>
<dbReference type="OrthoDB" id="8062037at2759"/>
<evidence type="ECO:0000256" key="4">
    <source>
        <dbReference type="ARBA" id="ARBA00022679"/>
    </source>
</evidence>
<dbReference type="GO" id="GO:0016567">
    <property type="term" value="P:protein ubiquitination"/>
    <property type="evidence" value="ECO:0007669"/>
    <property type="project" value="TreeGrafter"/>
</dbReference>
<feature type="compositionally biased region" description="Low complexity" evidence="13">
    <location>
        <begin position="102"/>
        <end position="119"/>
    </location>
</feature>
<keyword evidence="5" id="KW-0812">Transmembrane</keyword>
<evidence type="ECO:0000313" key="17">
    <source>
        <dbReference type="Proteomes" id="UP000693970"/>
    </source>
</evidence>
<reference evidence="16" key="1">
    <citation type="journal article" date="2021" name="Sci. Rep.">
        <title>Diploid genomic architecture of Nitzschia inconspicua, an elite biomass production diatom.</title>
        <authorList>
            <person name="Oliver A."/>
            <person name="Podell S."/>
            <person name="Pinowska A."/>
            <person name="Traller J.C."/>
            <person name="Smith S.R."/>
            <person name="McClure R."/>
            <person name="Beliaev A."/>
            <person name="Bohutskyi P."/>
            <person name="Hill E.A."/>
            <person name="Rabines A."/>
            <person name="Zheng H."/>
            <person name="Allen L.Z."/>
            <person name="Kuo A."/>
            <person name="Grigoriev I.V."/>
            <person name="Allen A.E."/>
            <person name="Hazlebeck D."/>
            <person name="Allen E.E."/>
        </authorList>
    </citation>
    <scope>NUCLEOTIDE SEQUENCE</scope>
    <source>
        <strain evidence="16">Hildebrandi</strain>
    </source>
</reference>
<feature type="region of interest" description="Disordered" evidence="13">
    <location>
        <begin position="547"/>
        <end position="590"/>
    </location>
</feature>
<evidence type="ECO:0000256" key="6">
    <source>
        <dbReference type="ARBA" id="ARBA00022723"/>
    </source>
</evidence>
<dbReference type="GO" id="GO:0006511">
    <property type="term" value="P:ubiquitin-dependent protein catabolic process"/>
    <property type="evidence" value="ECO:0007669"/>
    <property type="project" value="TreeGrafter"/>
</dbReference>
<dbReference type="EC" id="2.3.2.27" evidence="3"/>
<keyword evidence="6" id="KW-0479">Metal-binding</keyword>
<evidence type="ECO:0000256" key="8">
    <source>
        <dbReference type="ARBA" id="ARBA00022786"/>
    </source>
</evidence>
<accession>A0A9K3KBB8</accession>
<dbReference type="PANTHER" id="PTHR45977">
    <property type="entry name" value="TARGET OF ERK KINASE MPK-1"/>
    <property type="match status" value="1"/>
</dbReference>
<dbReference type="CDD" id="cd16454">
    <property type="entry name" value="RING-H2_PA-TM-RING"/>
    <property type="match status" value="1"/>
</dbReference>
<evidence type="ECO:0000256" key="1">
    <source>
        <dbReference type="ARBA" id="ARBA00000900"/>
    </source>
</evidence>